<accession>A0A2S3ZMB4</accession>
<evidence type="ECO:0000313" key="4">
    <source>
        <dbReference type="Proteomes" id="UP000237104"/>
    </source>
</evidence>
<dbReference type="RefSeq" id="WP_103430281.1">
    <property type="nucleotide sequence ID" value="NZ_PPXD01000004.1"/>
</dbReference>
<evidence type="ECO:0000256" key="1">
    <source>
        <dbReference type="SAM" id="Phobius"/>
    </source>
</evidence>
<reference evidence="4 5" key="1">
    <citation type="submission" date="2018-01" db="EMBL/GenBank/DDBJ databases">
        <title>Cryobacterium sp. nov., from glaciers in China.</title>
        <authorList>
            <person name="Liu Q."/>
            <person name="Xin Y.-H."/>
        </authorList>
    </citation>
    <scope>NUCLEOTIDE SEQUENCE [LARGE SCALE GENOMIC DNA]</scope>
    <source>
        <strain evidence="3 4">TMB1-8</strain>
        <strain evidence="2 5">TMN-42</strain>
    </source>
</reference>
<feature type="transmembrane region" description="Helical" evidence="1">
    <location>
        <begin position="166"/>
        <end position="191"/>
    </location>
</feature>
<dbReference type="Pfam" id="PF12679">
    <property type="entry name" value="ABC2_membrane_2"/>
    <property type="match status" value="1"/>
</dbReference>
<dbReference type="EMBL" id="PPXF01000018">
    <property type="protein sequence ID" value="POH69821.1"/>
    <property type="molecule type" value="Genomic_DNA"/>
</dbReference>
<dbReference type="Proteomes" id="UP000237340">
    <property type="component" value="Unassembled WGS sequence"/>
</dbReference>
<sequence length="275" mass="28391">MTTIAPAPVRAFVPSGPGLSFGGELRSEWIKLRTVRSTIWSYATVIVISLGLAALMSASIDLAGREIPAVEQATFLAQPATFGVFFGQLVVAVLGVLAISGEYSTGMIRSSITAVPRRLPVLAAKAVVLFVCTFVVGLISTIGSYLVAAMFLAGKGVTASLADSDLLLPLLGGALYLALVAVFALGIGAMLRSSAGGIAASLGILLLLPIVLSMIPAQWLADLLPYLISNAGLASFGLNGFTSASFETWQNILIVVGWVVVSLAGAAVLLKRRDA</sequence>
<gene>
    <name evidence="3" type="ORF">C3B59_04895</name>
    <name evidence="2" type="ORF">C3B61_01945</name>
</gene>
<dbReference type="EMBL" id="PPXD01000004">
    <property type="protein sequence ID" value="POH69393.1"/>
    <property type="molecule type" value="Genomic_DNA"/>
</dbReference>
<dbReference type="GO" id="GO:0140359">
    <property type="term" value="F:ABC-type transporter activity"/>
    <property type="evidence" value="ECO:0007669"/>
    <property type="project" value="InterPro"/>
</dbReference>
<dbReference type="GO" id="GO:0005886">
    <property type="term" value="C:plasma membrane"/>
    <property type="evidence" value="ECO:0007669"/>
    <property type="project" value="UniProtKB-SubCell"/>
</dbReference>
<evidence type="ECO:0000313" key="5">
    <source>
        <dbReference type="Proteomes" id="UP000237340"/>
    </source>
</evidence>
<dbReference type="PANTHER" id="PTHR37305:SF1">
    <property type="entry name" value="MEMBRANE PROTEIN"/>
    <property type="match status" value="1"/>
</dbReference>
<feature type="transmembrane region" description="Helical" evidence="1">
    <location>
        <begin position="198"/>
        <end position="221"/>
    </location>
</feature>
<keyword evidence="1" id="KW-0472">Membrane</keyword>
<accession>A0A2S3ZLJ3</accession>
<evidence type="ECO:0000313" key="2">
    <source>
        <dbReference type="EMBL" id="POH69393.1"/>
    </source>
</evidence>
<keyword evidence="5" id="KW-1185">Reference proteome</keyword>
<proteinExistence type="predicted"/>
<dbReference type="PANTHER" id="PTHR37305">
    <property type="entry name" value="INTEGRAL MEMBRANE PROTEIN-RELATED"/>
    <property type="match status" value="1"/>
</dbReference>
<feature type="transmembrane region" description="Helical" evidence="1">
    <location>
        <begin position="122"/>
        <end position="146"/>
    </location>
</feature>
<protein>
    <submittedName>
        <fullName evidence="2">ABC transporter permease</fullName>
    </submittedName>
</protein>
<feature type="transmembrane region" description="Helical" evidence="1">
    <location>
        <begin position="249"/>
        <end position="270"/>
    </location>
</feature>
<dbReference type="AlphaFoldDB" id="A0A2S3ZLJ3"/>
<dbReference type="OrthoDB" id="3297477at2"/>
<name>A0A2S3ZLJ3_9MICO</name>
<feature type="transmembrane region" description="Helical" evidence="1">
    <location>
        <begin position="80"/>
        <end position="101"/>
    </location>
</feature>
<dbReference type="Proteomes" id="UP000237104">
    <property type="component" value="Unassembled WGS sequence"/>
</dbReference>
<evidence type="ECO:0000313" key="3">
    <source>
        <dbReference type="EMBL" id="POH69821.1"/>
    </source>
</evidence>
<feature type="transmembrane region" description="Helical" evidence="1">
    <location>
        <begin position="39"/>
        <end position="60"/>
    </location>
</feature>
<organism evidence="2 5">
    <name type="scientific">Cryobacterium zongtaii</name>
    <dbReference type="NCBI Taxonomy" id="1259217"/>
    <lineage>
        <taxon>Bacteria</taxon>
        <taxon>Bacillati</taxon>
        <taxon>Actinomycetota</taxon>
        <taxon>Actinomycetes</taxon>
        <taxon>Micrococcales</taxon>
        <taxon>Microbacteriaceae</taxon>
        <taxon>Cryobacterium</taxon>
    </lineage>
</organism>
<keyword evidence="1" id="KW-0812">Transmembrane</keyword>
<comment type="caution">
    <text evidence="2">The sequence shown here is derived from an EMBL/GenBank/DDBJ whole genome shotgun (WGS) entry which is preliminary data.</text>
</comment>
<keyword evidence="1" id="KW-1133">Transmembrane helix</keyword>